<comment type="caution">
    <text evidence="1">The sequence shown here is derived from an EMBL/GenBank/DDBJ whole genome shotgun (WGS) entry which is preliminary data.</text>
</comment>
<evidence type="ECO:0000313" key="2">
    <source>
        <dbReference type="Proteomes" id="UP001375539"/>
    </source>
</evidence>
<keyword evidence="2" id="KW-1185">Reference proteome</keyword>
<accession>A0ACC6QFR2</accession>
<organism evidence="1 2">
    <name type="scientific">Streptomyces pratisoli</name>
    <dbReference type="NCBI Taxonomy" id="3139917"/>
    <lineage>
        <taxon>Bacteria</taxon>
        <taxon>Bacillati</taxon>
        <taxon>Actinomycetota</taxon>
        <taxon>Actinomycetes</taxon>
        <taxon>Kitasatosporales</taxon>
        <taxon>Streptomycetaceae</taxon>
        <taxon>Streptomyces</taxon>
    </lineage>
</organism>
<name>A0ACC6QFR2_9ACTN</name>
<proteinExistence type="predicted"/>
<evidence type="ECO:0000313" key="1">
    <source>
        <dbReference type="EMBL" id="MEJ8657233.1"/>
    </source>
</evidence>
<dbReference type="Proteomes" id="UP001375539">
    <property type="component" value="Unassembled WGS sequence"/>
</dbReference>
<gene>
    <name evidence="1" type="ORF">WKI58_11975</name>
</gene>
<reference evidence="1" key="1">
    <citation type="submission" date="2024-03" db="EMBL/GenBank/DDBJ databases">
        <title>Novel Streptomyces species of biotechnological and ecological value are a feature of Machair soil.</title>
        <authorList>
            <person name="Prole J.R."/>
            <person name="Goodfellow M."/>
            <person name="Allenby N."/>
            <person name="Ward A.C."/>
        </authorList>
    </citation>
    <scope>NUCLEOTIDE SEQUENCE</scope>
    <source>
        <strain evidence="1">MS1.AVA.4</strain>
    </source>
</reference>
<dbReference type="EMBL" id="JBBKAI010000002">
    <property type="protein sequence ID" value="MEJ8657233.1"/>
    <property type="molecule type" value="Genomic_DNA"/>
</dbReference>
<protein>
    <submittedName>
        <fullName evidence="1">Uncharacterized protein</fullName>
    </submittedName>
</protein>
<sequence length="161" mass="15618">MRRSRFGIGTALAVGALAVSGLAFAPAAMAVQPADATAEYDCGGFGGGDANLHAVQSGGSITITVATSVVTPLPIGAGDATTTLVLSLNGSGTATFSGSSNPAIPAFSPFNSGPLTSTASFAPGDSLDSYFGGPGLTLEIFGTTVPCEAVTSQSPGPFVAD</sequence>